<keyword evidence="6" id="KW-0411">Iron-sulfur</keyword>
<dbReference type="Gene3D" id="3.90.380.10">
    <property type="entry name" value="Naphthalene 1,2-dioxygenase Alpha Subunit, Chain A, domain 1"/>
    <property type="match status" value="2"/>
</dbReference>
<accession>A0A6J6MZR9</accession>
<keyword evidence="4" id="KW-0560">Oxidoreductase</keyword>
<gene>
    <name evidence="8" type="ORF">UFOPK2310_01025</name>
</gene>
<evidence type="ECO:0000313" key="8">
    <source>
        <dbReference type="EMBL" id="CAB4677793.1"/>
    </source>
</evidence>
<keyword evidence="5" id="KW-0408">Iron</keyword>
<dbReference type="PANTHER" id="PTHR43756:SF5">
    <property type="entry name" value="CHOLINE MONOOXYGENASE, CHLOROPLASTIC"/>
    <property type="match status" value="1"/>
</dbReference>
<dbReference type="PRINTS" id="PR00090">
    <property type="entry name" value="RNGDIOXGNASE"/>
</dbReference>
<dbReference type="CDD" id="cd03469">
    <property type="entry name" value="Rieske_RO_Alpha_N"/>
    <property type="match status" value="1"/>
</dbReference>
<dbReference type="GO" id="GO:0005506">
    <property type="term" value="F:iron ion binding"/>
    <property type="evidence" value="ECO:0007669"/>
    <property type="project" value="InterPro"/>
</dbReference>
<dbReference type="Pfam" id="PF00355">
    <property type="entry name" value="Rieske"/>
    <property type="match status" value="1"/>
</dbReference>
<reference evidence="8" key="1">
    <citation type="submission" date="2020-05" db="EMBL/GenBank/DDBJ databases">
        <authorList>
            <person name="Chiriac C."/>
            <person name="Salcher M."/>
            <person name="Ghai R."/>
            <person name="Kavagutti S V."/>
        </authorList>
    </citation>
    <scope>NUCLEOTIDE SEQUENCE</scope>
</reference>
<evidence type="ECO:0000256" key="5">
    <source>
        <dbReference type="ARBA" id="ARBA00023004"/>
    </source>
</evidence>
<evidence type="ECO:0000256" key="4">
    <source>
        <dbReference type="ARBA" id="ARBA00023002"/>
    </source>
</evidence>
<sequence>MEAALPREHYVDQGSFLRERNMLRGQWTCVGRLDELGLTHAGRIAVVDFYGESIIVTHDGGLHAHANVCRHRGSQLLPENCPPGEMKALRCPYHSWTYSLDGSLMHAPHAEDINLADFKLTALAVESWGGWLWLAEDPKHTLLAQLGDVPERVKRYPLGELAVGLRFTYEVQANWKVIAENYNECYHCGPVHPELCRLVPAFGGGGIDIPWEDGVPHREGAWTFTMSGTSDRAPFPDLDEHERVKHKGELIYPNLLLSLSAEHAASYLLVPLAANSTRVVCELLFAPDEVAKPTFNPSDAGDLWDLVNLQDWAICESVQRGMNSRYFRGGWYAPMENSSLDIRRWLLPRLEK</sequence>
<dbReference type="GO" id="GO:0016491">
    <property type="term" value="F:oxidoreductase activity"/>
    <property type="evidence" value="ECO:0007669"/>
    <property type="project" value="UniProtKB-KW"/>
</dbReference>
<comment type="cofactor">
    <cofactor evidence="1">
        <name>Fe cation</name>
        <dbReference type="ChEBI" id="CHEBI:24875"/>
    </cofactor>
</comment>
<dbReference type="EMBL" id="CAEZWW010000125">
    <property type="protein sequence ID" value="CAB4677793.1"/>
    <property type="molecule type" value="Genomic_DNA"/>
</dbReference>
<evidence type="ECO:0000256" key="2">
    <source>
        <dbReference type="ARBA" id="ARBA00022714"/>
    </source>
</evidence>
<evidence type="ECO:0000259" key="7">
    <source>
        <dbReference type="PROSITE" id="PS51296"/>
    </source>
</evidence>
<dbReference type="SUPFAM" id="SSF50022">
    <property type="entry name" value="ISP domain"/>
    <property type="match status" value="1"/>
</dbReference>
<dbReference type="InterPro" id="IPR017941">
    <property type="entry name" value="Rieske_2Fe-2S"/>
</dbReference>
<dbReference type="InterPro" id="IPR001663">
    <property type="entry name" value="Rng_hydr_dOase-A"/>
</dbReference>
<dbReference type="Pfam" id="PF00848">
    <property type="entry name" value="Ring_hydroxyl_A"/>
    <property type="match status" value="1"/>
</dbReference>
<dbReference type="PROSITE" id="PS51296">
    <property type="entry name" value="RIESKE"/>
    <property type="match status" value="1"/>
</dbReference>
<dbReference type="CDD" id="cd08884">
    <property type="entry name" value="RHO_alpha_C_GbcA-like"/>
    <property type="match status" value="1"/>
</dbReference>
<dbReference type="GO" id="GO:0051537">
    <property type="term" value="F:2 iron, 2 sulfur cluster binding"/>
    <property type="evidence" value="ECO:0007669"/>
    <property type="project" value="UniProtKB-KW"/>
</dbReference>
<organism evidence="8">
    <name type="scientific">freshwater metagenome</name>
    <dbReference type="NCBI Taxonomy" id="449393"/>
    <lineage>
        <taxon>unclassified sequences</taxon>
        <taxon>metagenomes</taxon>
        <taxon>ecological metagenomes</taxon>
    </lineage>
</organism>
<dbReference type="PANTHER" id="PTHR43756">
    <property type="entry name" value="CHOLINE MONOOXYGENASE, CHLOROPLASTIC"/>
    <property type="match status" value="1"/>
</dbReference>
<name>A0A6J6MZR9_9ZZZZ</name>
<proteinExistence type="predicted"/>
<evidence type="ECO:0000256" key="1">
    <source>
        <dbReference type="ARBA" id="ARBA00001962"/>
    </source>
</evidence>
<evidence type="ECO:0000256" key="3">
    <source>
        <dbReference type="ARBA" id="ARBA00022723"/>
    </source>
</evidence>
<dbReference type="SUPFAM" id="SSF55961">
    <property type="entry name" value="Bet v1-like"/>
    <property type="match status" value="1"/>
</dbReference>
<dbReference type="InterPro" id="IPR036922">
    <property type="entry name" value="Rieske_2Fe-2S_sf"/>
</dbReference>
<dbReference type="Gene3D" id="2.102.10.10">
    <property type="entry name" value="Rieske [2Fe-2S] iron-sulphur domain"/>
    <property type="match status" value="1"/>
</dbReference>
<feature type="domain" description="Rieske" evidence="7">
    <location>
        <begin position="27"/>
        <end position="134"/>
    </location>
</feature>
<protein>
    <submittedName>
        <fullName evidence="8">Unannotated protein</fullName>
    </submittedName>
</protein>
<keyword evidence="2" id="KW-0001">2Fe-2S</keyword>
<dbReference type="InterPro" id="IPR015879">
    <property type="entry name" value="Ring_hydroxy_dOase_asu_C_dom"/>
</dbReference>
<evidence type="ECO:0000256" key="6">
    <source>
        <dbReference type="ARBA" id="ARBA00023014"/>
    </source>
</evidence>
<keyword evidence="3" id="KW-0479">Metal-binding</keyword>
<dbReference type="AlphaFoldDB" id="A0A6J6MZR9"/>